<proteinExistence type="predicted"/>
<feature type="transmembrane region" description="Helical" evidence="5">
    <location>
        <begin position="239"/>
        <end position="262"/>
    </location>
</feature>
<evidence type="ECO:0000256" key="1">
    <source>
        <dbReference type="ARBA" id="ARBA00004141"/>
    </source>
</evidence>
<dbReference type="InterPro" id="IPR001902">
    <property type="entry name" value="SLC26A/SulP_fam"/>
</dbReference>
<dbReference type="EMBL" id="JAEKNS010000091">
    <property type="protein sequence ID" value="MBJ7594930.1"/>
    <property type="molecule type" value="Genomic_DNA"/>
</dbReference>
<dbReference type="PANTHER" id="PTHR11814">
    <property type="entry name" value="SULFATE TRANSPORTER"/>
    <property type="match status" value="1"/>
</dbReference>
<keyword evidence="3 5" id="KW-1133">Transmembrane helix</keyword>
<evidence type="ECO:0000256" key="5">
    <source>
        <dbReference type="SAM" id="Phobius"/>
    </source>
</evidence>
<name>A0A934K339_9BACT</name>
<feature type="transmembrane region" description="Helical" evidence="5">
    <location>
        <begin position="348"/>
        <end position="371"/>
    </location>
</feature>
<feature type="transmembrane region" description="Helical" evidence="5">
    <location>
        <begin position="323"/>
        <end position="342"/>
    </location>
</feature>
<reference evidence="7 8" key="1">
    <citation type="submission" date="2020-10" db="EMBL/GenBank/DDBJ databases">
        <title>Ca. Dormibacterota MAGs.</title>
        <authorList>
            <person name="Montgomery K."/>
        </authorList>
    </citation>
    <scope>NUCLEOTIDE SEQUENCE [LARGE SCALE GENOMIC DNA]</scope>
    <source>
        <strain evidence="7">SC8812_S17_18</strain>
    </source>
</reference>
<dbReference type="AlphaFoldDB" id="A0A934K339"/>
<comment type="subcellular location">
    <subcellularLocation>
        <location evidence="1">Membrane</location>
        <topology evidence="1">Multi-pass membrane protein</topology>
    </subcellularLocation>
</comment>
<evidence type="ECO:0000313" key="7">
    <source>
        <dbReference type="EMBL" id="MBJ7594930.1"/>
    </source>
</evidence>
<dbReference type="Pfam" id="PF00916">
    <property type="entry name" value="Sulfate_transp"/>
    <property type="match status" value="1"/>
</dbReference>
<dbReference type="InterPro" id="IPR011547">
    <property type="entry name" value="SLC26A/SulP_dom"/>
</dbReference>
<feature type="transmembrane region" description="Helical" evidence="5">
    <location>
        <begin position="200"/>
        <end position="219"/>
    </location>
</feature>
<protein>
    <submittedName>
        <fullName evidence="7">SulP family inorganic anion transporter</fullName>
    </submittedName>
</protein>
<feature type="transmembrane region" description="Helical" evidence="5">
    <location>
        <begin position="12"/>
        <end position="33"/>
    </location>
</feature>
<dbReference type="RefSeq" id="WP_337311571.1">
    <property type="nucleotide sequence ID" value="NZ_JAEKNS010000091.1"/>
</dbReference>
<evidence type="ECO:0000256" key="3">
    <source>
        <dbReference type="ARBA" id="ARBA00022989"/>
    </source>
</evidence>
<feature type="transmembrane region" description="Helical" evidence="5">
    <location>
        <begin position="378"/>
        <end position="406"/>
    </location>
</feature>
<evidence type="ECO:0000313" key="8">
    <source>
        <dbReference type="Proteomes" id="UP000606991"/>
    </source>
</evidence>
<gene>
    <name evidence="7" type="ORF">JF886_08735</name>
</gene>
<feature type="transmembrane region" description="Helical" evidence="5">
    <location>
        <begin position="72"/>
        <end position="91"/>
    </location>
</feature>
<dbReference type="Proteomes" id="UP000606991">
    <property type="component" value="Unassembled WGS sequence"/>
</dbReference>
<feature type="transmembrane region" description="Helical" evidence="5">
    <location>
        <begin position="127"/>
        <end position="148"/>
    </location>
</feature>
<accession>A0A934K339</accession>
<evidence type="ECO:0000256" key="4">
    <source>
        <dbReference type="ARBA" id="ARBA00023136"/>
    </source>
</evidence>
<feature type="transmembrane region" description="Helical" evidence="5">
    <location>
        <begin position="97"/>
        <end position="120"/>
    </location>
</feature>
<organism evidence="7 8">
    <name type="scientific">Candidatus Aeolococcus gillhamiae</name>
    <dbReference type="NCBI Taxonomy" id="3127015"/>
    <lineage>
        <taxon>Bacteria</taxon>
        <taxon>Bacillati</taxon>
        <taxon>Candidatus Dormiibacterota</taxon>
        <taxon>Candidatus Dormibacteria</taxon>
        <taxon>Candidatus Aeolococcales</taxon>
        <taxon>Candidatus Aeolococcaceae</taxon>
        <taxon>Candidatus Aeolococcus</taxon>
    </lineage>
</organism>
<feature type="transmembrane region" description="Helical" evidence="5">
    <location>
        <begin position="168"/>
        <end position="193"/>
    </location>
</feature>
<evidence type="ECO:0000256" key="2">
    <source>
        <dbReference type="ARBA" id="ARBA00022692"/>
    </source>
</evidence>
<comment type="caution">
    <text evidence="7">The sequence shown here is derived from an EMBL/GenBank/DDBJ whole genome shotgun (WGS) entry which is preliminary data.</text>
</comment>
<sequence length="466" mass="46624">MLTSLVLSSTQGYRRAWLAADALAALTLLAIAVPEQLATSRLAGMPPVTGFYAFVAGTVAFALLGSNPQMSVGADSTIAPLFAVAVGLLAAAGSPRYVALVGLLAVLVGVLVAAVGVLRLGWIAELLSAPIVAGFLAGVAVIIVAGQLTDLVGLPATKGSTLDRVDAVLTNLHATNGWTLGIGVAVFLVALAAERIDRRLPGALVGLVCSTVLVAVAGLGEHGVAVLGSVVHSAPTLGLAGLSWSSLGSVLPAAALVALVVLSQSAATSRAFADQGGYTVDIDRDFVGVGVGNVLAGLVGSFPVDASPPRTAAVAAAGGRTQLAGLGAAAVVVLLVPVAGLLQDVPLAALAAVLIYIAAHIFHVGDLAAIFRFDVWEFGLAVVALLAVALIGVEQGIGVAVGLAVLDRTRLSSRPQAHVMARVPGTTSWGPLGSTELAIEVPGVLVVLFAAPALLRQCQPLPLPDR</sequence>
<dbReference type="GO" id="GO:0016020">
    <property type="term" value="C:membrane"/>
    <property type="evidence" value="ECO:0007669"/>
    <property type="project" value="UniProtKB-SubCell"/>
</dbReference>
<dbReference type="GO" id="GO:0055085">
    <property type="term" value="P:transmembrane transport"/>
    <property type="evidence" value="ECO:0007669"/>
    <property type="project" value="InterPro"/>
</dbReference>
<feature type="domain" description="SLC26A/SulP transporter" evidence="6">
    <location>
        <begin position="18"/>
        <end position="383"/>
    </location>
</feature>
<keyword evidence="4 5" id="KW-0472">Membrane</keyword>
<feature type="transmembrane region" description="Helical" evidence="5">
    <location>
        <begin position="45"/>
        <end position="65"/>
    </location>
</feature>
<keyword evidence="2 5" id="KW-0812">Transmembrane</keyword>
<evidence type="ECO:0000259" key="6">
    <source>
        <dbReference type="Pfam" id="PF00916"/>
    </source>
</evidence>